<gene>
    <name evidence="2" type="ORF">A2744_04045</name>
</gene>
<feature type="transmembrane region" description="Helical" evidence="1">
    <location>
        <begin position="49"/>
        <end position="74"/>
    </location>
</feature>
<keyword evidence="1" id="KW-0472">Membrane</keyword>
<dbReference type="Proteomes" id="UP000178240">
    <property type="component" value="Unassembled WGS sequence"/>
</dbReference>
<keyword evidence="1" id="KW-1133">Transmembrane helix</keyword>
<dbReference type="STRING" id="1797535.A2744_04045"/>
<proteinExistence type="predicted"/>
<sequence length="111" mass="12340">MWFFKEKIDTSLVMKFGFLGGIAEALYCSLVASLIMFLDKTMSQPPTPILGLVFMLLLLVFSVGVSGLLIFGYPTYLAFQKRFAEGLMTAITSLITLVIIGLLVFVLFSWL</sequence>
<dbReference type="EMBL" id="MHIE01000008">
    <property type="protein sequence ID" value="OGY46057.1"/>
    <property type="molecule type" value="Genomic_DNA"/>
</dbReference>
<organism evidence="2 3">
    <name type="scientific">Candidatus Buchananbacteria bacterium RIFCSPHIGHO2_01_FULL_44_11</name>
    <dbReference type="NCBI Taxonomy" id="1797535"/>
    <lineage>
        <taxon>Bacteria</taxon>
        <taxon>Candidatus Buchananiibacteriota</taxon>
    </lineage>
</organism>
<protein>
    <submittedName>
        <fullName evidence="2">Uncharacterized protein</fullName>
    </submittedName>
</protein>
<evidence type="ECO:0000256" key="1">
    <source>
        <dbReference type="SAM" id="Phobius"/>
    </source>
</evidence>
<reference evidence="2 3" key="1">
    <citation type="journal article" date="2016" name="Nat. Commun.">
        <title>Thousands of microbial genomes shed light on interconnected biogeochemical processes in an aquifer system.</title>
        <authorList>
            <person name="Anantharaman K."/>
            <person name="Brown C.T."/>
            <person name="Hug L.A."/>
            <person name="Sharon I."/>
            <person name="Castelle C.J."/>
            <person name="Probst A.J."/>
            <person name="Thomas B.C."/>
            <person name="Singh A."/>
            <person name="Wilkins M.J."/>
            <person name="Karaoz U."/>
            <person name="Brodie E.L."/>
            <person name="Williams K.H."/>
            <person name="Hubbard S.S."/>
            <person name="Banfield J.F."/>
        </authorList>
    </citation>
    <scope>NUCLEOTIDE SEQUENCE [LARGE SCALE GENOMIC DNA]</scope>
</reference>
<feature type="transmembrane region" description="Helical" evidence="1">
    <location>
        <begin position="12"/>
        <end position="37"/>
    </location>
</feature>
<dbReference type="AlphaFoldDB" id="A0A1G1Y3C5"/>
<keyword evidence="1" id="KW-0812">Transmembrane</keyword>
<accession>A0A1G1Y3C5</accession>
<evidence type="ECO:0000313" key="3">
    <source>
        <dbReference type="Proteomes" id="UP000178240"/>
    </source>
</evidence>
<feature type="transmembrane region" description="Helical" evidence="1">
    <location>
        <begin position="86"/>
        <end position="110"/>
    </location>
</feature>
<comment type="caution">
    <text evidence="2">The sequence shown here is derived from an EMBL/GenBank/DDBJ whole genome shotgun (WGS) entry which is preliminary data.</text>
</comment>
<evidence type="ECO:0000313" key="2">
    <source>
        <dbReference type="EMBL" id="OGY46057.1"/>
    </source>
</evidence>
<name>A0A1G1Y3C5_9BACT</name>